<protein>
    <submittedName>
        <fullName evidence="2">Uncharacterized protein</fullName>
    </submittedName>
</protein>
<dbReference type="AlphaFoldDB" id="A0A9P4UZM6"/>
<sequence>MKRPKQRTGAQRASRTRMADCSERGERGGCSERSRGWCDKRLTSGVVLLPVWLGWMGNAPTSHTIPASPRPDGPDDAPEPRLGATSKEAATTRAQAGNG</sequence>
<feature type="compositionally biased region" description="Basic and acidic residues" evidence="1">
    <location>
        <begin position="17"/>
        <end position="36"/>
    </location>
</feature>
<feature type="region of interest" description="Disordered" evidence="1">
    <location>
        <begin position="1"/>
        <end position="36"/>
    </location>
</feature>
<feature type="compositionally biased region" description="Polar residues" evidence="1">
    <location>
        <begin position="88"/>
        <end position="99"/>
    </location>
</feature>
<reference evidence="2" key="1">
    <citation type="journal article" date="2020" name="Stud. Mycol.">
        <title>101 Dothideomycetes genomes: a test case for predicting lifestyles and emergence of pathogens.</title>
        <authorList>
            <person name="Haridas S."/>
            <person name="Albert R."/>
            <person name="Binder M."/>
            <person name="Bloem J."/>
            <person name="Labutti K."/>
            <person name="Salamov A."/>
            <person name="Andreopoulos B."/>
            <person name="Baker S."/>
            <person name="Barry K."/>
            <person name="Bills G."/>
            <person name="Bluhm B."/>
            <person name="Cannon C."/>
            <person name="Castanera R."/>
            <person name="Culley D."/>
            <person name="Daum C."/>
            <person name="Ezra D."/>
            <person name="Gonzalez J."/>
            <person name="Henrissat B."/>
            <person name="Kuo A."/>
            <person name="Liang C."/>
            <person name="Lipzen A."/>
            <person name="Lutzoni F."/>
            <person name="Magnuson J."/>
            <person name="Mondo S."/>
            <person name="Nolan M."/>
            <person name="Ohm R."/>
            <person name="Pangilinan J."/>
            <person name="Park H.-J."/>
            <person name="Ramirez L."/>
            <person name="Alfaro M."/>
            <person name="Sun H."/>
            <person name="Tritt A."/>
            <person name="Yoshinaga Y."/>
            <person name="Zwiers L.-H."/>
            <person name="Turgeon B."/>
            <person name="Goodwin S."/>
            <person name="Spatafora J."/>
            <person name="Crous P."/>
            <person name="Grigoriev I."/>
        </authorList>
    </citation>
    <scope>NUCLEOTIDE SEQUENCE</scope>
    <source>
        <strain evidence="2">CBS 125425</strain>
    </source>
</reference>
<comment type="caution">
    <text evidence="2">The sequence shown here is derived from an EMBL/GenBank/DDBJ whole genome shotgun (WGS) entry which is preliminary data.</text>
</comment>
<evidence type="ECO:0000313" key="3">
    <source>
        <dbReference type="Proteomes" id="UP000799444"/>
    </source>
</evidence>
<feature type="region of interest" description="Disordered" evidence="1">
    <location>
        <begin position="56"/>
        <end position="99"/>
    </location>
</feature>
<dbReference type="Proteomes" id="UP000799444">
    <property type="component" value="Unassembled WGS sequence"/>
</dbReference>
<gene>
    <name evidence="2" type="ORF">EJ04DRAFT_306292</name>
</gene>
<evidence type="ECO:0000256" key="1">
    <source>
        <dbReference type="SAM" id="MobiDB-lite"/>
    </source>
</evidence>
<keyword evidence="3" id="KW-1185">Reference proteome</keyword>
<proteinExistence type="predicted"/>
<name>A0A9P4UZM6_9PLEO</name>
<accession>A0A9P4UZM6</accession>
<evidence type="ECO:0000313" key="2">
    <source>
        <dbReference type="EMBL" id="KAF2732614.1"/>
    </source>
</evidence>
<organism evidence="2 3">
    <name type="scientific">Polyplosphaeria fusca</name>
    <dbReference type="NCBI Taxonomy" id="682080"/>
    <lineage>
        <taxon>Eukaryota</taxon>
        <taxon>Fungi</taxon>
        <taxon>Dikarya</taxon>
        <taxon>Ascomycota</taxon>
        <taxon>Pezizomycotina</taxon>
        <taxon>Dothideomycetes</taxon>
        <taxon>Pleosporomycetidae</taxon>
        <taxon>Pleosporales</taxon>
        <taxon>Tetraplosphaeriaceae</taxon>
        <taxon>Polyplosphaeria</taxon>
    </lineage>
</organism>
<dbReference type="EMBL" id="ML996174">
    <property type="protein sequence ID" value="KAF2732614.1"/>
    <property type="molecule type" value="Genomic_DNA"/>
</dbReference>